<dbReference type="InterPro" id="IPR003961">
    <property type="entry name" value="FN3_dom"/>
</dbReference>
<keyword evidence="3" id="KW-1185">Reference proteome</keyword>
<organism evidence="2 3">
    <name type="scientific">Marseilla massiliensis</name>
    <dbReference type="NCBI Taxonomy" id="1841864"/>
    <lineage>
        <taxon>Bacteria</taxon>
        <taxon>Pseudomonadati</taxon>
        <taxon>Bacteroidota</taxon>
        <taxon>Bacteroidia</taxon>
        <taxon>Bacteroidales</taxon>
        <taxon>Prevotellaceae</taxon>
        <taxon>Marseilla</taxon>
    </lineage>
</organism>
<dbReference type="InterPro" id="IPR033803">
    <property type="entry name" value="CBD-like_Golvesin-Xly"/>
</dbReference>
<accession>A0A938WSA8</accession>
<dbReference type="Gene3D" id="2.60.40.10">
    <property type="entry name" value="Immunoglobulins"/>
    <property type="match status" value="1"/>
</dbReference>
<dbReference type="SUPFAM" id="SSF49265">
    <property type="entry name" value="Fibronectin type III"/>
    <property type="match status" value="1"/>
</dbReference>
<dbReference type="PROSITE" id="PS50853">
    <property type="entry name" value="FN3"/>
    <property type="match status" value="1"/>
</dbReference>
<reference evidence="2" key="1">
    <citation type="submission" date="2020-08" db="EMBL/GenBank/DDBJ databases">
        <authorList>
            <person name="Cejkova D."/>
            <person name="Kubasova T."/>
            <person name="Jahodarova E."/>
            <person name="Rychlik I."/>
        </authorList>
    </citation>
    <scope>NUCLEOTIDE SEQUENCE</scope>
    <source>
        <strain evidence="2">An824</strain>
    </source>
</reference>
<evidence type="ECO:0000313" key="3">
    <source>
        <dbReference type="Proteomes" id="UP000706891"/>
    </source>
</evidence>
<dbReference type="InterPro" id="IPR013783">
    <property type="entry name" value="Ig-like_fold"/>
</dbReference>
<dbReference type="Proteomes" id="UP000706891">
    <property type="component" value="Unassembled WGS sequence"/>
</dbReference>
<comment type="caution">
    <text evidence="2">The sequence shown here is derived from an EMBL/GenBank/DDBJ whole genome shotgun (WGS) entry which is preliminary data.</text>
</comment>
<keyword evidence="2" id="KW-0456">Lyase</keyword>
<name>A0A938WSA8_9BACT</name>
<dbReference type="CDD" id="cd00063">
    <property type="entry name" value="FN3"/>
    <property type="match status" value="1"/>
</dbReference>
<protein>
    <submittedName>
        <fullName evidence="2">Xanthan lyase</fullName>
    </submittedName>
</protein>
<dbReference type="InterPro" id="IPR036116">
    <property type="entry name" value="FN3_sf"/>
</dbReference>
<feature type="domain" description="Fibronectin type-III" evidence="1">
    <location>
        <begin position="388"/>
        <end position="481"/>
    </location>
</feature>
<dbReference type="Pfam" id="PF25275">
    <property type="entry name" value="Golvesin_C"/>
    <property type="match status" value="1"/>
</dbReference>
<gene>
    <name evidence="2" type="ORF">H6A34_05410</name>
</gene>
<dbReference type="Gene3D" id="3.40.630.40">
    <property type="entry name" value="Zn-dependent exopeptidases"/>
    <property type="match status" value="1"/>
</dbReference>
<dbReference type="SUPFAM" id="SSF53187">
    <property type="entry name" value="Zn-dependent exopeptidases"/>
    <property type="match status" value="1"/>
</dbReference>
<evidence type="ECO:0000313" key="2">
    <source>
        <dbReference type="EMBL" id="MBM6673313.1"/>
    </source>
</evidence>
<dbReference type="SMART" id="SM00060">
    <property type="entry name" value="FN3"/>
    <property type="match status" value="1"/>
</dbReference>
<dbReference type="AlphaFoldDB" id="A0A938WSA8"/>
<reference evidence="2" key="2">
    <citation type="journal article" date="2021" name="Sci. Rep.">
        <title>The distribution of antibiotic resistance genes in chicken gut microbiota commensals.</title>
        <authorList>
            <person name="Juricova H."/>
            <person name="Matiasovicova J."/>
            <person name="Kubasova T."/>
            <person name="Cejkova D."/>
            <person name="Rychlik I."/>
        </authorList>
    </citation>
    <scope>NUCLEOTIDE SEQUENCE</scope>
    <source>
        <strain evidence="2">An824</strain>
    </source>
</reference>
<dbReference type="EMBL" id="JACJJG010000018">
    <property type="protein sequence ID" value="MBM6673313.1"/>
    <property type="molecule type" value="Genomic_DNA"/>
</dbReference>
<sequence length="762" mass="84803">MLENAGAIVFTPRERDWQKNEIIVDNDNEILLPYYTEVNINKKWQNSGIKGFANFGKIYGDKTNPFKEGTTRMVQASKVKDCEISYQPGFTKSGRYAVYVSYPTLPQSVPDAKYIVYHKGRQTVFNVNQRMGGGTWVYLGTFDFDYGCNSDNRVVLTNESSYEGVVTADAVRFGGGMGVVARGGKTSGLPKCLEGSRYYAQWAGAPESVYYAKNGTDDYKEDIYSRPYMTNWLAGGSCFAPNEAGLNVPLELSLAVHSDAGFSKDYSSIIGSLSICTTSANGGLLASGMSRFHSRTFADYLLNGTNRDIIRKYGKWNRRYLYDRNYAETRCPIIPSAIIETMSHQNFPDMTMGQDPNFRFTYARSLYKSILRFNAGMHGKPYVVSPLAPENFCVDFVANDTVMLKWDRQDDVNEPTAVPTSYVLYTAINGYDFDNGIKIKGTACKIKLMPNTLYSFKLTAANEGGESFPTEVISAVYNPHATKTILIVNGFQRLSAPAIINNEYSQGFDLNADIGVCLDKTLGYCGSQICFDKTKIGTEGPGGLGYSGNELEGHIIRGNEFNYIPVHARAMMKANRYNIVSCSKYSLGKNIVNLDKYDCIDMILGLEKDDGRSLKYYKTFTPELQDLLEEYVQRGGNMLVSGAYIGSDMRKDDEADFLKNVLHVTYNGSVRPSFSNTITGMGTSFDIYTTLNEDHYASTTIDLISPIGKAFCALTNNEGHSVCVAYDGKDSRTFTMGFPFECITSEKKRSAIMRGILDFLLE</sequence>
<evidence type="ECO:0000259" key="1">
    <source>
        <dbReference type="PROSITE" id="PS50853"/>
    </source>
</evidence>
<dbReference type="GO" id="GO:0016829">
    <property type="term" value="F:lyase activity"/>
    <property type="evidence" value="ECO:0007669"/>
    <property type="project" value="UniProtKB-KW"/>
</dbReference>
<proteinExistence type="predicted"/>